<evidence type="ECO:0000259" key="11">
    <source>
        <dbReference type="PROSITE" id="PS50113"/>
    </source>
</evidence>
<dbReference type="InterPro" id="IPR035965">
    <property type="entry name" value="PAS-like_dom_sf"/>
</dbReference>
<evidence type="ECO:0000259" key="9">
    <source>
        <dbReference type="PROSITE" id="PS50110"/>
    </source>
</evidence>
<dbReference type="InterPro" id="IPR000700">
    <property type="entry name" value="PAS-assoc_C"/>
</dbReference>
<evidence type="ECO:0000256" key="2">
    <source>
        <dbReference type="ARBA" id="ARBA00012438"/>
    </source>
</evidence>
<dbReference type="Pfam" id="PF08447">
    <property type="entry name" value="PAS_3"/>
    <property type="match status" value="1"/>
</dbReference>
<dbReference type="Pfam" id="PF00072">
    <property type="entry name" value="Response_reg"/>
    <property type="match status" value="1"/>
</dbReference>
<feature type="domain" description="Histidine kinase" evidence="8">
    <location>
        <begin position="351"/>
        <end position="584"/>
    </location>
</feature>
<dbReference type="InterPro" id="IPR001610">
    <property type="entry name" value="PAC"/>
</dbReference>
<name>A0A518D3J1_9BACT</name>
<dbReference type="PANTHER" id="PTHR43047:SF72">
    <property type="entry name" value="OSMOSENSING HISTIDINE PROTEIN KINASE SLN1"/>
    <property type="match status" value="1"/>
</dbReference>
<dbReference type="Pfam" id="PF08448">
    <property type="entry name" value="PAS_4"/>
    <property type="match status" value="1"/>
</dbReference>
<dbReference type="Gene3D" id="3.30.450.20">
    <property type="entry name" value="PAS domain"/>
    <property type="match status" value="2"/>
</dbReference>
<dbReference type="SUPFAM" id="SSF55874">
    <property type="entry name" value="ATPase domain of HSP90 chaperone/DNA topoisomerase II/histidine kinase"/>
    <property type="match status" value="1"/>
</dbReference>
<dbReference type="EMBL" id="CP036290">
    <property type="protein sequence ID" value="QDU86040.1"/>
    <property type="molecule type" value="Genomic_DNA"/>
</dbReference>
<dbReference type="EC" id="2.7.13.3" evidence="2"/>
<evidence type="ECO:0000259" key="10">
    <source>
        <dbReference type="PROSITE" id="PS50112"/>
    </source>
</evidence>
<dbReference type="SUPFAM" id="SSF52172">
    <property type="entry name" value="CheY-like"/>
    <property type="match status" value="1"/>
</dbReference>
<dbReference type="InterPro" id="IPR013655">
    <property type="entry name" value="PAS_fold_3"/>
</dbReference>
<dbReference type="PROSITE" id="PS50110">
    <property type="entry name" value="RESPONSE_REGULATORY"/>
    <property type="match status" value="1"/>
</dbReference>
<dbReference type="Gene3D" id="3.30.565.10">
    <property type="entry name" value="Histidine kinase-like ATPase, C-terminal domain"/>
    <property type="match status" value="1"/>
</dbReference>
<evidence type="ECO:0000256" key="1">
    <source>
        <dbReference type="ARBA" id="ARBA00000085"/>
    </source>
</evidence>
<dbReference type="Gene3D" id="3.40.50.2300">
    <property type="match status" value="1"/>
</dbReference>
<dbReference type="PROSITE" id="PS50109">
    <property type="entry name" value="HIS_KIN"/>
    <property type="match status" value="1"/>
</dbReference>
<dbReference type="InterPro" id="IPR036097">
    <property type="entry name" value="HisK_dim/P_sf"/>
</dbReference>
<dbReference type="NCBIfam" id="TIGR00229">
    <property type="entry name" value="sensory_box"/>
    <property type="match status" value="1"/>
</dbReference>
<dbReference type="InterPro" id="IPR036890">
    <property type="entry name" value="HATPase_C_sf"/>
</dbReference>
<dbReference type="CDD" id="cd00082">
    <property type="entry name" value="HisKA"/>
    <property type="match status" value="1"/>
</dbReference>
<dbReference type="GO" id="GO:0009927">
    <property type="term" value="F:histidine phosphotransfer kinase activity"/>
    <property type="evidence" value="ECO:0007669"/>
    <property type="project" value="TreeGrafter"/>
</dbReference>
<evidence type="ECO:0000256" key="4">
    <source>
        <dbReference type="ARBA" id="ARBA00022679"/>
    </source>
</evidence>
<dbReference type="SMART" id="SM00086">
    <property type="entry name" value="PAC"/>
    <property type="match status" value="2"/>
</dbReference>
<dbReference type="InterPro" id="IPR001789">
    <property type="entry name" value="Sig_transdc_resp-reg_receiver"/>
</dbReference>
<dbReference type="SMART" id="SM00448">
    <property type="entry name" value="REC"/>
    <property type="match status" value="1"/>
</dbReference>
<keyword evidence="13" id="KW-1185">Reference proteome</keyword>
<keyword evidence="4 12" id="KW-0808">Transferase</keyword>
<sequence>MSLPTTSLPPWSSPFVDDVQLTSALAGAAVALVVVALVRSLGRGARRDSAATRPSTAAGPSLAGDPSGERVDRSAGPERATGAEVALTHGGHFACRFRTDTTLTWVNAACCELWGRTAQDLVGSRWIERVEPAGAERAQRLLATLTSTTPTACDEQWVATDEGFVCVQWAYQALVDERGEVDEVFAIGTEITVLKNAIEQLGHSEARLGFALEAADLGLWDMEVDSRQVERNASWYALLGRPAGSVDGSLDGWRAIVHPDDEARAEAVMEEHFRGESRQWCMQYRLRHGNGRWIWVEDRGRVVDRWPDGRARRAMGVVQDVTDRVEIAAELERTRHVAERSSEAKSRFLANMSHEIRTPLTAVLGYAELARDEASQRCDDSDDRLREHLEVVLRNGRHLSQLLDEVLDLSKIEAGELRVDFAPMDVAHTLGDVHEMLIGTAREKGLELCLDLPDALPSTILSDGLRVRQILVNLVGNALKFTPAGRVVLRARAALGADRVLGRELPGELHIEVVDQAGGIDEATLATIFEPFVQGDPSTTRRFGGTGLGLAISRNLAQLVGGEVRATSRIGDGSTFGLYLPLDVDDVMQMVTGLGAPRRALPSTAVSRVRGAGGRILLAEDGADNRRLVGLVLERAGFAVETVEDGRRAVEAVQRSEAEGRPFDVVLMDVQMPVLDGYAATRELRARGLTLPVVALTANAFADERARCLEAGCDDHTTKPIDREALVASVERWIAAGRERAASLS</sequence>
<evidence type="ECO:0000256" key="3">
    <source>
        <dbReference type="ARBA" id="ARBA00022553"/>
    </source>
</evidence>
<dbReference type="CDD" id="cd17546">
    <property type="entry name" value="REC_hyHK_CKI1_RcsC-like"/>
    <property type="match status" value="1"/>
</dbReference>
<dbReference type="PANTHER" id="PTHR43047">
    <property type="entry name" value="TWO-COMPONENT HISTIDINE PROTEIN KINASE"/>
    <property type="match status" value="1"/>
</dbReference>
<dbReference type="SUPFAM" id="SSF55785">
    <property type="entry name" value="PYP-like sensor domain (PAS domain)"/>
    <property type="match status" value="2"/>
</dbReference>
<dbReference type="InterPro" id="IPR011006">
    <property type="entry name" value="CheY-like_superfamily"/>
</dbReference>
<dbReference type="PRINTS" id="PR00344">
    <property type="entry name" value="BCTRLSENSOR"/>
</dbReference>
<dbReference type="CDD" id="cd00130">
    <property type="entry name" value="PAS"/>
    <property type="match status" value="2"/>
</dbReference>
<dbReference type="FunFam" id="3.30.565.10:FF:000010">
    <property type="entry name" value="Sensor histidine kinase RcsC"/>
    <property type="match status" value="1"/>
</dbReference>
<dbReference type="SMART" id="SM00387">
    <property type="entry name" value="HATPase_c"/>
    <property type="match status" value="1"/>
</dbReference>
<feature type="domain" description="PAC" evidence="11">
    <location>
        <begin position="280"/>
        <end position="333"/>
    </location>
</feature>
<keyword evidence="3 6" id="KW-0597">Phosphoprotein</keyword>
<evidence type="ECO:0000256" key="6">
    <source>
        <dbReference type="PROSITE-ProRule" id="PRU00169"/>
    </source>
</evidence>
<evidence type="ECO:0000313" key="12">
    <source>
        <dbReference type="EMBL" id="QDU86040.1"/>
    </source>
</evidence>
<keyword evidence="5 12" id="KW-0418">Kinase</keyword>
<dbReference type="PROSITE" id="PS50112">
    <property type="entry name" value="PAS"/>
    <property type="match status" value="1"/>
</dbReference>
<gene>
    <name evidence="12" type="primary">luxQ_4</name>
    <name evidence="12" type="ORF">Pla163_31890</name>
</gene>
<evidence type="ECO:0000256" key="5">
    <source>
        <dbReference type="ARBA" id="ARBA00022777"/>
    </source>
</evidence>
<dbReference type="InterPro" id="IPR003594">
    <property type="entry name" value="HATPase_dom"/>
</dbReference>
<dbReference type="SMART" id="SM00388">
    <property type="entry name" value="HisKA"/>
    <property type="match status" value="1"/>
</dbReference>
<evidence type="ECO:0000259" key="8">
    <source>
        <dbReference type="PROSITE" id="PS50109"/>
    </source>
</evidence>
<dbReference type="InterPro" id="IPR005467">
    <property type="entry name" value="His_kinase_dom"/>
</dbReference>
<dbReference type="Pfam" id="PF02518">
    <property type="entry name" value="HATPase_c"/>
    <property type="match status" value="1"/>
</dbReference>
<comment type="catalytic activity">
    <reaction evidence="1">
        <text>ATP + protein L-histidine = ADP + protein N-phospho-L-histidine.</text>
        <dbReference type="EC" id="2.7.13.3"/>
    </reaction>
</comment>
<dbReference type="Gene3D" id="1.10.287.130">
    <property type="match status" value="1"/>
</dbReference>
<dbReference type="Proteomes" id="UP000319342">
    <property type="component" value="Chromosome"/>
</dbReference>
<dbReference type="AlphaFoldDB" id="A0A518D3J1"/>
<feature type="domain" description="PAS" evidence="10">
    <location>
        <begin position="204"/>
        <end position="276"/>
    </location>
</feature>
<feature type="region of interest" description="Disordered" evidence="7">
    <location>
        <begin position="46"/>
        <end position="81"/>
    </location>
</feature>
<dbReference type="PROSITE" id="PS50113">
    <property type="entry name" value="PAC"/>
    <property type="match status" value="1"/>
</dbReference>
<dbReference type="InterPro" id="IPR013656">
    <property type="entry name" value="PAS_4"/>
</dbReference>
<accession>A0A518D3J1</accession>
<feature type="compositionally biased region" description="Basic and acidic residues" evidence="7">
    <location>
        <begin position="67"/>
        <end position="76"/>
    </location>
</feature>
<dbReference type="InterPro" id="IPR004358">
    <property type="entry name" value="Sig_transdc_His_kin-like_C"/>
</dbReference>
<dbReference type="GO" id="GO:0005886">
    <property type="term" value="C:plasma membrane"/>
    <property type="evidence" value="ECO:0007669"/>
    <property type="project" value="TreeGrafter"/>
</dbReference>
<dbReference type="InterPro" id="IPR000014">
    <property type="entry name" value="PAS"/>
</dbReference>
<reference evidence="12 13" key="1">
    <citation type="submission" date="2019-02" db="EMBL/GenBank/DDBJ databases">
        <title>Deep-cultivation of Planctomycetes and their phenomic and genomic characterization uncovers novel biology.</title>
        <authorList>
            <person name="Wiegand S."/>
            <person name="Jogler M."/>
            <person name="Boedeker C."/>
            <person name="Pinto D."/>
            <person name="Vollmers J."/>
            <person name="Rivas-Marin E."/>
            <person name="Kohn T."/>
            <person name="Peeters S.H."/>
            <person name="Heuer A."/>
            <person name="Rast P."/>
            <person name="Oberbeckmann S."/>
            <person name="Bunk B."/>
            <person name="Jeske O."/>
            <person name="Meyerdierks A."/>
            <person name="Storesund J.E."/>
            <person name="Kallscheuer N."/>
            <person name="Luecker S."/>
            <person name="Lage O.M."/>
            <person name="Pohl T."/>
            <person name="Merkel B.J."/>
            <person name="Hornburger P."/>
            <person name="Mueller R.-W."/>
            <person name="Bruemmer F."/>
            <person name="Labrenz M."/>
            <person name="Spormann A.M."/>
            <person name="Op den Camp H."/>
            <person name="Overmann J."/>
            <person name="Amann R."/>
            <person name="Jetten M.S.M."/>
            <person name="Mascher T."/>
            <person name="Medema M.H."/>
            <person name="Devos D.P."/>
            <person name="Kaster A.-K."/>
            <person name="Ovreas L."/>
            <person name="Rohde M."/>
            <person name="Galperin M.Y."/>
            <person name="Jogler C."/>
        </authorList>
    </citation>
    <scope>NUCLEOTIDE SEQUENCE [LARGE SCALE GENOMIC DNA]</scope>
    <source>
        <strain evidence="12 13">Pla163</strain>
    </source>
</reference>
<evidence type="ECO:0000256" key="7">
    <source>
        <dbReference type="SAM" id="MobiDB-lite"/>
    </source>
</evidence>
<feature type="domain" description="Response regulatory" evidence="9">
    <location>
        <begin position="615"/>
        <end position="734"/>
    </location>
</feature>
<dbReference type="Pfam" id="PF00512">
    <property type="entry name" value="HisKA"/>
    <property type="match status" value="1"/>
</dbReference>
<organism evidence="12 13">
    <name type="scientific">Rohdeia mirabilis</name>
    <dbReference type="NCBI Taxonomy" id="2528008"/>
    <lineage>
        <taxon>Bacteria</taxon>
        <taxon>Pseudomonadati</taxon>
        <taxon>Planctomycetota</taxon>
        <taxon>Planctomycetia</taxon>
        <taxon>Planctomycetia incertae sedis</taxon>
        <taxon>Rohdeia</taxon>
    </lineage>
</organism>
<proteinExistence type="predicted"/>
<dbReference type="InterPro" id="IPR003661">
    <property type="entry name" value="HisK_dim/P_dom"/>
</dbReference>
<dbReference type="CDD" id="cd16922">
    <property type="entry name" value="HATPase_EvgS-ArcB-TorS-like"/>
    <property type="match status" value="1"/>
</dbReference>
<evidence type="ECO:0000313" key="13">
    <source>
        <dbReference type="Proteomes" id="UP000319342"/>
    </source>
</evidence>
<protein>
    <recommendedName>
        <fullName evidence="2">histidine kinase</fullName>
        <ecNumber evidence="2">2.7.13.3</ecNumber>
    </recommendedName>
</protein>
<dbReference type="GO" id="GO:0000155">
    <property type="term" value="F:phosphorelay sensor kinase activity"/>
    <property type="evidence" value="ECO:0007669"/>
    <property type="project" value="InterPro"/>
</dbReference>
<dbReference type="SUPFAM" id="SSF47384">
    <property type="entry name" value="Homodimeric domain of signal transducing histidine kinase"/>
    <property type="match status" value="1"/>
</dbReference>
<feature type="modified residue" description="4-aspartylphosphate" evidence="6">
    <location>
        <position position="669"/>
    </location>
</feature>
<dbReference type="SMART" id="SM00091">
    <property type="entry name" value="PAS"/>
    <property type="match status" value="2"/>
</dbReference>